<dbReference type="EMBL" id="CM029054">
    <property type="protein sequence ID" value="KAG2536601.1"/>
    <property type="molecule type" value="Genomic_DNA"/>
</dbReference>
<dbReference type="PANTHER" id="PTHR34591:SF29">
    <property type="entry name" value="F-BOX DOMAIN-CONTAINING PROTEIN"/>
    <property type="match status" value="1"/>
</dbReference>
<dbReference type="InterPro" id="IPR036047">
    <property type="entry name" value="F-box-like_dom_sf"/>
</dbReference>
<dbReference type="InterPro" id="IPR001810">
    <property type="entry name" value="F-box_dom"/>
</dbReference>
<name>A0A8T0MGW6_PANVG</name>
<sequence length="184" mass="20760">MTRNVATDRKQLEDPPMERRQAAAEDQKANDLAQLLPDDALADVLSQLAPRGLAVSRCVCRAWRALVDGRRLLREDLLPRSLAGLFHKYSEFLLADLFGPRSAADFTGRRRLSHIVDHCNGLFLEYDSVLNPATGQWAPLPEYPPPCSGPGTDMDHYLQDEYLVFDPTVSMHYEVFLIPRVPTK</sequence>
<dbReference type="PANTHER" id="PTHR34591">
    <property type="entry name" value="OS03G0653100 PROTEIN-RELATED"/>
    <property type="match status" value="1"/>
</dbReference>
<comment type="caution">
    <text evidence="3">The sequence shown here is derived from an EMBL/GenBank/DDBJ whole genome shotgun (WGS) entry which is preliminary data.</text>
</comment>
<dbReference type="SUPFAM" id="SSF81383">
    <property type="entry name" value="F-box domain"/>
    <property type="match status" value="1"/>
</dbReference>
<dbReference type="Gene3D" id="1.20.1280.50">
    <property type="match status" value="1"/>
</dbReference>
<reference evidence="3" key="1">
    <citation type="submission" date="2020-05" db="EMBL/GenBank/DDBJ databases">
        <title>WGS assembly of Panicum virgatum.</title>
        <authorList>
            <person name="Lovell J.T."/>
            <person name="Jenkins J."/>
            <person name="Shu S."/>
            <person name="Juenger T.E."/>
            <person name="Schmutz J."/>
        </authorList>
    </citation>
    <scope>NUCLEOTIDE SEQUENCE</scope>
    <source>
        <strain evidence="3">AP13</strain>
    </source>
</reference>
<dbReference type="Pfam" id="PF00646">
    <property type="entry name" value="F-box"/>
    <property type="match status" value="1"/>
</dbReference>
<keyword evidence="4" id="KW-1185">Reference proteome</keyword>
<gene>
    <name evidence="3" type="ORF">PVAP13_9NG683846</name>
</gene>
<dbReference type="Proteomes" id="UP000823388">
    <property type="component" value="Chromosome 9N"/>
</dbReference>
<evidence type="ECO:0000313" key="4">
    <source>
        <dbReference type="Proteomes" id="UP000823388"/>
    </source>
</evidence>
<proteinExistence type="predicted"/>
<feature type="region of interest" description="Disordered" evidence="1">
    <location>
        <begin position="1"/>
        <end position="28"/>
    </location>
</feature>
<evidence type="ECO:0000313" key="3">
    <source>
        <dbReference type="EMBL" id="KAG2536601.1"/>
    </source>
</evidence>
<accession>A0A8T0MGW6</accession>
<dbReference type="AlphaFoldDB" id="A0A8T0MGW6"/>
<feature type="domain" description="F-box" evidence="2">
    <location>
        <begin position="36"/>
        <end position="76"/>
    </location>
</feature>
<dbReference type="SMART" id="SM00256">
    <property type="entry name" value="FBOX"/>
    <property type="match status" value="1"/>
</dbReference>
<protein>
    <recommendedName>
        <fullName evidence="2">F-box domain-containing protein</fullName>
    </recommendedName>
</protein>
<organism evidence="3 4">
    <name type="scientific">Panicum virgatum</name>
    <name type="common">Blackwell switchgrass</name>
    <dbReference type="NCBI Taxonomy" id="38727"/>
    <lineage>
        <taxon>Eukaryota</taxon>
        <taxon>Viridiplantae</taxon>
        <taxon>Streptophyta</taxon>
        <taxon>Embryophyta</taxon>
        <taxon>Tracheophyta</taxon>
        <taxon>Spermatophyta</taxon>
        <taxon>Magnoliopsida</taxon>
        <taxon>Liliopsida</taxon>
        <taxon>Poales</taxon>
        <taxon>Poaceae</taxon>
        <taxon>PACMAD clade</taxon>
        <taxon>Panicoideae</taxon>
        <taxon>Panicodae</taxon>
        <taxon>Paniceae</taxon>
        <taxon>Panicinae</taxon>
        <taxon>Panicum</taxon>
        <taxon>Panicum sect. Hiantes</taxon>
    </lineage>
</organism>
<evidence type="ECO:0000256" key="1">
    <source>
        <dbReference type="SAM" id="MobiDB-lite"/>
    </source>
</evidence>
<evidence type="ECO:0000259" key="2">
    <source>
        <dbReference type="SMART" id="SM00256"/>
    </source>
</evidence>